<feature type="domain" description="ABC transporter" evidence="6">
    <location>
        <begin position="41"/>
        <end position="265"/>
    </location>
</feature>
<sequence>MTPQRAARSGSGNSSVASGRTWPVARHVPKLNPSPDVAVSLEVNGLSHAYGDLPVLQDLDFRLRSGSLTALVGPNGAGKSTLLHLLQGGQPPQLGSMTLGGEQLECCRRRVALMPQRSEIDWHFPITVKGFVGLGRRRGKRSGCCDVEGALQRVGIGALAGRRLDRLSGGQQQRALLARTLVQPAELLLLDEPCAAIDPPTRTQLLRLMRQLADAGMTLLVSSHDWGPDLDGYDHVLVLDGRLLAQGSPQAVRHTLGDMHLGNHRCG</sequence>
<dbReference type="PROSITE" id="PS50893">
    <property type="entry name" value="ABC_TRANSPORTER_2"/>
    <property type="match status" value="1"/>
</dbReference>
<reference evidence="7 8" key="1">
    <citation type="journal article" date="2019" name="mSystems">
        <title>Life at home and on the roam: Genomic adaptions reflect the dual lifestyle of an intracellular, facultative symbiont.</title>
        <authorList>
            <person name="Burgsdorf I."/>
        </authorList>
    </citation>
    <scope>NUCLEOTIDE SEQUENCE [LARGE SCALE GENOMIC DNA]</scope>
    <source>
        <strain evidence="7">277cV</strain>
    </source>
</reference>
<dbReference type="Pfam" id="PF00005">
    <property type="entry name" value="ABC_tran"/>
    <property type="match status" value="1"/>
</dbReference>
<feature type="region of interest" description="Disordered" evidence="5">
    <location>
        <begin position="1"/>
        <end position="20"/>
    </location>
</feature>
<keyword evidence="3" id="KW-0547">Nucleotide-binding</keyword>
<dbReference type="PANTHER" id="PTHR42734:SF5">
    <property type="entry name" value="IRON TRANSPORT SYSTEM ATP-BINDING PROTEIN HI_0361-RELATED"/>
    <property type="match status" value="1"/>
</dbReference>
<evidence type="ECO:0000256" key="2">
    <source>
        <dbReference type="ARBA" id="ARBA00022448"/>
    </source>
</evidence>
<proteinExistence type="inferred from homology"/>
<dbReference type="PANTHER" id="PTHR42734">
    <property type="entry name" value="METAL TRANSPORT SYSTEM ATP-BINDING PROTEIN TM_0124-RELATED"/>
    <property type="match status" value="1"/>
</dbReference>
<dbReference type="InterPro" id="IPR003593">
    <property type="entry name" value="AAA+_ATPase"/>
</dbReference>
<protein>
    <submittedName>
        <fullName evidence="7">ABC transporter ATP-binding protein</fullName>
    </submittedName>
</protein>
<dbReference type="InterPro" id="IPR017871">
    <property type="entry name" value="ABC_transporter-like_CS"/>
</dbReference>
<dbReference type="SUPFAM" id="SSF52540">
    <property type="entry name" value="P-loop containing nucleoside triphosphate hydrolases"/>
    <property type="match status" value="1"/>
</dbReference>
<dbReference type="EMBL" id="SRMO01000034">
    <property type="protein sequence ID" value="TGG94507.1"/>
    <property type="molecule type" value="Genomic_DNA"/>
</dbReference>
<keyword evidence="4 7" id="KW-0067">ATP-binding</keyword>
<comment type="similarity">
    <text evidence="1">Belongs to the ABC transporter superfamily.</text>
</comment>
<dbReference type="InterPro" id="IPR003439">
    <property type="entry name" value="ABC_transporter-like_ATP-bd"/>
</dbReference>
<dbReference type="GO" id="GO:0016887">
    <property type="term" value="F:ATP hydrolysis activity"/>
    <property type="evidence" value="ECO:0007669"/>
    <property type="project" value="InterPro"/>
</dbReference>
<dbReference type="Gene3D" id="3.40.50.300">
    <property type="entry name" value="P-loop containing nucleotide triphosphate hydrolases"/>
    <property type="match status" value="1"/>
</dbReference>
<evidence type="ECO:0000259" key="6">
    <source>
        <dbReference type="PROSITE" id="PS50893"/>
    </source>
</evidence>
<evidence type="ECO:0000313" key="8">
    <source>
        <dbReference type="Proteomes" id="UP000317990"/>
    </source>
</evidence>
<dbReference type="CDD" id="cd03235">
    <property type="entry name" value="ABC_Metallic_Cations"/>
    <property type="match status" value="1"/>
</dbReference>
<evidence type="ECO:0000313" key="7">
    <source>
        <dbReference type="EMBL" id="TGG94507.1"/>
    </source>
</evidence>
<keyword evidence="2" id="KW-0813">Transport</keyword>
<evidence type="ECO:0000256" key="1">
    <source>
        <dbReference type="ARBA" id="ARBA00005417"/>
    </source>
</evidence>
<dbReference type="Proteomes" id="UP000317990">
    <property type="component" value="Unassembled WGS sequence"/>
</dbReference>
<name>A0A524RQ15_9CHRO</name>
<gene>
    <name evidence="7" type="ORF">ERJ67_02560</name>
</gene>
<comment type="caution">
    <text evidence="7">The sequence shown here is derived from an EMBL/GenBank/DDBJ whole genome shotgun (WGS) entry which is preliminary data.</text>
</comment>
<evidence type="ECO:0000256" key="3">
    <source>
        <dbReference type="ARBA" id="ARBA00022741"/>
    </source>
</evidence>
<dbReference type="InterPro" id="IPR050153">
    <property type="entry name" value="Metal_Ion_Import_ABC"/>
</dbReference>
<evidence type="ECO:0000256" key="4">
    <source>
        <dbReference type="ARBA" id="ARBA00022840"/>
    </source>
</evidence>
<dbReference type="InterPro" id="IPR027417">
    <property type="entry name" value="P-loop_NTPase"/>
</dbReference>
<accession>A0A524RQ15</accession>
<dbReference type="GO" id="GO:0005524">
    <property type="term" value="F:ATP binding"/>
    <property type="evidence" value="ECO:0007669"/>
    <property type="project" value="UniProtKB-KW"/>
</dbReference>
<dbReference type="AlphaFoldDB" id="A0A524RQ15"/>
<dbReference type="SMART" id="SM00382">
    <property type="entry name" value="AAA"/>
    <property type="match status" value="1"/>
</dbReference>
<evidence type="ECO:0000256" key="5">
    <source>
        <dbReference type="SAM" id="MobiDB-lite"/>
    </source>
</evidence>
<dbReference type="PROSITE" id="PS00211">
    <property type="entry name" value="ABC_TRANSPORTER_1"/>
    <property type="match status" value="1"/>
</dbReference>
<organism evidence="7 8">
    <name type="scientific">Aphanocapsa feldmannii 277cV</name>
    <dbReference type="NCBI Taxonomy" id="2507553"/>
    <lineage>
        <taxon>Bacteria</taxon>
        <taxon>Bacillati</taxon>
        <taxon>Cyanobacteriota</taxon>
        <taxon>Cyanophyceae</taxon>
        <taxon>Oscillatoriophycideae</taxon>
        <taxon>Chroococcales</taxon>
        <taxon>Microcystaceae</taxon>
        <taxon>Aphanocapsa</taxon>
    </lineage>
</organism>